<dbReference type="PANTHER" id="PTHR47926:SF353">
    <property type="entry name" value="DYW DOMAIN-CONTAINING PROTEIN"/>
    <property type="match status" value="1"/>
</dbReference>
<feature type="compositionally biased region" description="Polar residues" evidence="1">
    <location>
        <begin position="25"/>
        <end position="37"/>
    </location>
</feature>
<comment type="caution">
    <text evidence="2">The sequence shown here is derived from an EMBL/GenBank/DDBJ whole genome shotgun (WGS) entry which is preliminary data.</text>
</comment>
<accession>A0AAU9MM58</accession>
<dbReference type="Proteomes" id="UP001157418">
    <property type="component" value="Unassembled WGS sequence"/>
</dbReference>
<dbReference type="GO" id="GO:0009451">
    <property type="term" value="P:RNA modification"/>
    <property type="evidence" value="ECO:0007669"/>
    <property type="project" value="InterPro"/>
</dbReference>
<proteinExistence type="predicted"/>
<dbReference type="InterPro" id="IPR046960">
    <property type="entry name" value="PPR_At4g14850-like_plant"/>
</dbReference>
<dbReference type="PANTHER" id="PTHR47926">
    <property type="entry name" value="PENTATRICOPEPTIDE REPEAT-CONTAINING PROTEIN"/>
    <property type="match status" value="1"/>
</dbReference>
<evidence type="ECO:0000313" key="2">
    <source>
        <dbReference type="EMBL" id="CAH1425284.1"/>
    </source>
</evidence>
<protein>
    <recommendedName>
        <fullName evidence="4">Pentatricopeptide repeat-containing protein</fullName>
    </recommendedName>
</protein>
<evidence type="ECO:0008006" key="4">
    <source>
        <dbReference type="Google" id="ProtNLM"/>
    </source>
</evidence>
<dbReference type="AlphaFoldDB" id="A0AAU9MM58"/>
<name>A0AAU9MM58_9ASTR</name>
<reference evidence="2 3" key="1">
    <citation type="submission" date="2022-01" db="EMBL/GenBank/DDBJ databases">
        <authorList>
            <person name="Xiong W."/>
            <person name="Schranz E."/>
        </authorList>
    </citation>
    <scope>NUCLEOTIDE SEQUENCE [LARGE SCALE GENOMIC DNA]</scope>
</reference>
<dbReference type="InterPro" id="IPR011990">
    <property type="entry name" value="TPR-like_helical_dom_sf"/>
</dbReference>
<feature type="region of interest" description="Disordered" evidence="1">
    <location>
        <begin position="25"/>
        <end position="54"/>
    </location>
</feature>
<keyword evidence="3" id="KW-1185">Reference proteome</keyword>
<evidence type="ECO:0000256" key="1">
    <source>
        <dbReference type="SAM" id="MobiDB-lite"/>
    </source>
</evidence>
<dbReference type="EMBL" id="CAKMRJ010002223">
    <property type="protein sequence ID" value="CAH1425284.1"/>
    <property type="molecule type" value="Genomic_DNA"/>
</dbReference>
<gene>
    <name evidence="2" type="ORF">LVIROSA_LOCUS12434</name>
</gene>
<dbReference type="GO" id="GO:0003723">
    <property type="term" value="F:RNA binding"/>
    <property type="evidence" value="ECO:0007669"/>
    <property type="project" value="InterPro"/>
</dbReference>
<dbReference type="Gene3D" id="1.25.40.10">
    <property type="entry name" value="Tetratricopeptide repeat domain"/>
    <property type="match status" value="1"/>
</dbReference>
<evidence type="ECO:0000313" key="3">
    <source>
        <dbReference type="Proteomes" id="UP001157418"/>
    </source>
</evidence>
<organism evidence="2 3">
    <name type="scientific">Lactuca virosa</name>
    <dbReference type="NCBI Taxonomy" id="75947"/>
    <lineage>
        <taxon>Eukaryota</taxon>
        <taxon>Viridiplantae</taxon>
        <taxon>Streptophyta</taxon>
        <taxon>Embryophyta</taxon>
        <taxon>Tracheophyta</taxon>
        <taxon>Spermatophyta</taxon>
        <taxon>Magnoliopsida</taxon>
        <taxon>eudicotyledons</taxon>
        <taxon>Gunneridae</taxon>
        <taxon>Pentapetalae</taxon>
        <taxon>asterids</taxon>
        <taxon>campanulids</taxon>
        <taxon>Asterales</taxon>
        <taxon>Asteraceae</taxon>
        <taxon>Cichorioideae</taxon>
        <taxon>Cichorieae</taxon>
        <taxon>Lactucinae</taxon>
        <taxon>Lactuca</taxon>
    </lineage>
</organism>
<sequence length="231" mass="25913">MLSSPAPSLFSSAPAVTLMLTQVESNTNRRLNTSTKPPTLPKTRKRTNPSPPPDVDLMGLCKNGSVKETIELMSQGVPVGSDVFELVLDSCDDLELGKKVQQLLIRSPYYACASINSIQECFKHFKSIKNDYNLDPEIDHYLGVIDVLGKSGHLNEAFEFIENIPFEPTCEIWESLMNSAQIHGDIELEDRAMTFLQPSITLHKLPLLNQSVSNMLKGKKNKVYEYRNLEQ</sequence>